<keyword evidence="1" id="KW-0539">Nucleus</keyword>
<evidence type="ECO:0000259" key="3">
    <source>
        <dbReference type="PROSITE" id="PS50118"/>
    </source>
</evidence>
<dbReference type="Pfam" id="PF00505">
    <property type="entry name" value="HMG_box"/>
    <property type="match status" value="1"/>
</dbReference>
<dbReference type="PROSITE" id="PS50118">
    <property type="entry name" value="HMG_BOX_2"/>
    <property type="match status" value="1"/>
</dbReference>
<accession>A0AAD7PQK4</accession>
<evidence type="ECO:0000313" key="5">
    <source>
        <dbReference type="EMBL" id="KAJ7963479.1"/>
    </source>
</evidence>
<gene>
    <name evidence="5" type="ORF">O6P43_013430</name>
</gene>
<dbReference type="Pfam" id="PF01388">
    <property type="entry name" value="ARID"/>
    <property type="match status" value="1"/>
</dbReference>
<dbReference type="InterPro" id="IPR045303">
    <property type="entry name" value="ARID_HMGB9-like"/>
</dbReference>
<name>A0AAD7PQK4_QUISA</name>
<dbReference type="PANTHER" id="PTHR46691">
    <property type="entry name" value="HIGH MOBILITY GROUP B PROTEIN 9"/>
    <property type="match status" value="1"/>
</dbReference>
<dbReference type="Proteomes" id="UP001163823">
    <property type="component" value="Chromosome 6"/>
</dbReference>
<dbReference type="InterPro" id="IPR001606">
    <property type="entry name" value="ARID_dom"/>
</dbReference>
<feature type="domain" description="ARID" evidence="4">
    <location>
        <begin position="60"/>
        <end position="151"/>
    </location>
</feature>
<organism evidence="5 6">
    <name type="scientific">Quillaja saponaria</name>
    <name type="common">Soap bark tree</name>
    <dbReference type="NCBI Taxonomy" id="32244"/>
    <lineage>
        <taxon>Eukaryota</taxon>
        <taxon>Viridiplantae</taxon>
        <taxon>Streptophyta</taxon>
        <taxon>Embryophyta</taxon>
        <taxon>Tracheophyta</taxon>
        <taxon>Spermatophyta</taxon>
        <taxon>Magnoliopsida</taxon>
        <taxon>eudicotyledons</taxon>
        <taxon>Gunneridae</taxon>
        <taxon>Pentapetalae</taxon>
        <taxon>rosids</taxon>
        <taxon>fabids</taxon>
        <taxon>Fabales</taxon>
        <taxon>Quillajaceae</taxon>
        <taxon>Quillaja</taxon>
    </lineage>
</organism>
<keyword evidence="1" id="KW-0238">DNA-binding</keyword>
<feature type="compositionally biased region" description="Polar residues" evidence="2">
    <location>
        <begin position="1"/>
        <end position="51"/>
    </location>
</feature>
<dbReference type="CDD" id="cd16872">
    <property type="entry name" value="ARID_HMGB9-like"/>
    <property type="match status" value="1"/>
</dbReference>
<dbReference type="PROSITE" id="PS51011">
    <property type="entry name" value="ARID"/>
    <property type="match status" value="1"/>
</dbReference>
<dbReference type="SUPFAM" id="SSF47095">
    <property type="entry name" value="HMG-box"/>
    <property type="match status" value="1"/>
</dbReference>
<dbReference type="GO" id="GO:0003677">
    <property type="term" value="F:DNA binding"/>
    <property type="evidence" value="ECO:0007669"/>
    <property type="project" value="UniProtKB-UniRule"/>
</dbReference>
<feature type="domain" description="HMG box" evidence="3">
    <location>
        <begin position="218"/>
        <end position="273"/>
    </location>
</feature>
<dbReference type="SUPFAM" id="SSF46774">
    <property type="entry name" value="ARID-like"/>
    <property type="match status" value="1"/>
</dbReference>
<proteinExistence type="predicted"/>
<protein>
    <submittedName>
        <fullName evidence="5">High mobility group B protein</fullName>
    </submittedName>
</protein>
<dbReference type="GO" id="GO:0005634">
    <property type="term" value="C:nucleus"/>
    <property type="evidence" value="ECO:0007669"/>
    <property type="project" value="UniProtKB-UniRule"/>
</dbReference>
<dbReference type="AlphaFoldDB" id="A0AAD7PQK4"/>
<dbReference type="SMART" id="SM01014">
    <property type="entry name" value="ARID"/>
    <property type="match status" value="1"/>
</dbReference>
<reference evidence="5" key="1">
    <citation type="journal article" date="2023" name="Science">
        <title>Elucidation of the pathway for biosynthesis of saponin adjuvants from the soapbark tree.</title>
        <authorList>
            <person name="Reed J."/>
            <person name="Orme A."/>
            <person name="El-Demerdash A."/>
            <person name="Owen C."/>
            <person name="Martin L.B.B."/>
            <person name="Misra R.C."/>
            <person name="Kikuchi S."/>
            <person name="Rejzek M."/>
            <person name="Martin A.C."/>
            <person name="Harkess A."/>
            <person name="Leebens-Mack J."/>
            <person name="Louveau T."/>
            <person name="Stephenson M.J."/>
            <person name="Osbourn A."/>
        </authorList>
    </citation>
    <scope>NUCLEOTIDE SEQUENCE</scope>
    <source>
        <strain evidence="5">S10</strain>
    </source>
</reference>
<evidence type="ECO:0000256" key="1">
    <source>
        <dbReference type="PROSITE-ProRule" id="PRU00267"/>
    </source>
</evidence>
<feature type="DNA-binding region" description="HMG box" evidence="1">
    <location>
        <begin position="218"/>
        <end position="273"/>
    </location>
</feature>
<dbReference type="EMBL" id="JARAOO010000006">
    <property type="protein sequence ID" value="KAJ7963479.1"/>
    <property type="molecule type" value="Genomic_DNA"/>
</dbReference>
<feature type="region of interest" description="Disordered" evidence="2">
    <location>
        <begin position="1"/>
        <end position="52"/>
    </location>
</feature>
<sequence length="281" mass="31896">MSNPRHLSEDPTTTTKGASAISSPQQQLCVESANGQSTVTPRSPTTKSYPSATAEYEEVAPSADLFWEKLKSFHNSFGTKFNVPTVGGKDLDLHRLFVEVTSRGGLQKVIRDRQWKKVILVFNFPTTVTNASFVLRKFYLSLLYHFEQVYYFHKQVPSFTSKSVVNGSATTEEGAVVNELPDQVTPILQLGSLVAGSIDGKFDYGYLVTVNLNYVKLKEHYARLKPLYYGQERAISKRIGFLWNNLTDAERQVYQEKGLRDKERYRSEMLEYKSSYDSTPQ</sequence>
<dbReference type="Gene3D" id="1.10.30.10">
    <property type="entry name" value="High mobility group box domain"/>
    <property type="match status" value="1"/>
</dbReference>
<dbReference type="SMART" id="SM00501">
    <property type="entry name" value="BRIGHT"/>
    <property type="match status" value="1"/>
</dbReference>
<dbReference type="InterPro" id="IPR036910">
    <property type="entry name" value="HMG_box_dom_sf"/>
</dbReference>
<evidence type="ECO:0000259" key="4">
    <source>
        <dbReference type="PROSITE" id="PS51011"/>
    </source>
</evidence>
<dbReference type="InterPro" id="IPR036431">
    <property type="entry name" value="ARID_dom_sf"/>
</dbReference>
<dbReference type="PANTHER" id="PTHR46691:SF6">
    <property type="entry name" value="HIGH MOBILITY GROUP B PROTEIN 10-RELATED"/>
    <property type="match status" value="1"/>
</dbReference>
<dbReference type="InterPro" id="IPR009071">
    <property type="entry name" value="HMG_box_dom"/>
</dbReference>
<comment type="caution">
    <text evidence="5">The sequence shown here is derived from an EMBL/GenBank/DDBJ whole genome shotgun (WGS) entry which is preliminary data.</text>
</comment>
<keyword evidence="6" id="KW-1185">Reference proteome</keyword>
<evidence type="ECO:0000256" key="2">
    <source>
        <dbReference type="SAM" id="MobiDB-lite"/>
    </source>
</evidence>
<dbReference type="Gene3D" id="1.10.150.60">
    <property type="entry name" value="ARID DNA-binding domain"/>
    <property type="match status" value="1"/>
</dbReference>
<dbReference type="KEGG" id="qsa:O6P43_013430"/>
<evidence type="ECO:0000313" key="6">
    <source>
        <dbReference type="Proteomes" id="UP001163823"/>
    </source>
</evidence>